<evidence type="ECO:0000313" key="13">
    <source>
        <dbReference type="Proteomes" id="UP000799438"/>
    </source>
</evidence>
<dbReference type="PANTHER" id="PTHR12586">
    <property type="entry name" value="CDP-DIACYLGLYCEROL--SERINE O-PHOSPHATIDYLTRANSFERASE"/>
    <property type="match status" value="1"/>
</dbReference>
<comment type="subcellular location">
    <subcellularLocation>
        <location evidence="10">Mitochondrion</location>
    </subcellularLocation>
</comment>
<evidence type="ECO:0000256" key="4">
    <source>
        <dbReference type="ARBA" id="ARBA00022679"/>
    </source>
</evidence>
<dbReference type="EC" id="2.7.8.5" evidence="10"/>
<evidence type="ECO:0000256" key="10">
    <source>
        <dbReference type="RuleBase" id="RU365024"/>
    </source>
</evidence>
<gene>
    <name evidence="12" type="ORF">K452DRAFT_317928</name>
</gene>
<dbReference type="EMBL" id="ML995483">
    <property type="protein sequence ID" value="KAF2143055.1"/>
    <property type="molecule type" value="Genomic_DNA"/>
</dbReference>
<dbReference type="UniPathway" id="UPA00084">
    <property type="reaction ID" value="UER00503"/>
</dbReference>
<evidence type="ECO:0000256" key="1">
    <source>
        <dbReference type="ARBA" id="ARBA00005042"/>
    </source>
</evidence>
<comment type="pathway">
    <text evidence="1 10">Phospholipid metabolism; phosphatidylglycerol biosynthesis; phosphatidylglycerol from CDP-diacylglycerol: step 1/2.</text>
</comment>
<keyword evidence="7 10" id="KW-0594">Phospholipid biosynthesis</keyword>
<keyword evidence="13" id="KW-1185">Reference proteome</keyword>
<dbReference type="SUPFAM" id="SSF56024">
    <property type="entry name" value="Phospholipase D/nuclease"/>
    <property type="match status" value="1"/>
</dbReference>
<dbReference type="AlphaFoldDB" id="A0A6A6BI90"/>
<dbReference type="PIRSF" id="PIRSF000850">
    <property type="entry name" value="Phospholipase_D_PSS"/>
    <property type="match status" value="1"/>
</dbReference>
<comment type="similarity">
    <text evidence="2 10">Belongs to the CDP-alcohol phosphatidyltransferase class-II family.</text>
</comment>
<keyword evidence="10" id="KW-0067">ATP-binding</keyword>
<evidence type="ECO:0000256" key="5">
    <source>
        <dbReference type="ARBA" id="ARBA00022737"/>
    </source>
</evidence>
<dbReference type="Gene3D" id="3.30.870.10">
    <property type="entry name" value="Endonuclease Chain A"/>
    <property type="match status" value="2"/>
</dbReference>
<keyword evidence="10" id="KW-0496">Mitochondrion</keyword>
<keyword evidence="3 10" id="KW-0444">Lipid biosynthesis</keyword>
<evidence type="ECO:0000256" key="2">
    <source>
        <dbReference type="ARBA" id="ARBA00010682"/>
    </source>
</evidence>
<keyword evidence="5" id="KW-0677">Repeat</keyword>
<dbReference type="GO" id="GO:0005524">
    <property type="term" value="F:ATP binding"/>
    <property type="evidence" value="ECO:0007669"/>
    <property type="project" value="UniProtKB-KW"/>
</dbReference>
<dbReference type="GeneID" id="54301608"/>
<dbReference type="Proteomes" id="UP000799438">
    <property type="component" value="Unassembled WGS sequence"/>
</dbReference>
<dbReference type="CDD" id="cd09135">
    <property type="entry name" value="PLDc_PGS1_euk_1"/>
    <property type="match status" value="1"/>
</dbReference>
<keyword evidence="8 10" id="KW-1208">Phospholipid metabolism</keyword>
<dbReference type="RefSeq" id="XP_033398767.1">
    <property type="nucleotide sequence ID" value="XM_033544112.1"/>
</dbReference>
<evidence type="ECO:0000259" key="11">
    <source>
        <dbReference type="PROSITE" id="PS50035"/>
    </source>
</evidence>
<dbReference type="InterPro" id="IPR016270">
    <property type="entry name" value="PGS1"/>
</dbReference>
<evidence type="ECO:0000256" key="3">
    <source>
        <dbReference type="ARBA" id="ARBA00022516"/>
    </source>
</evidence>
<comment type="catalytic activity">
    <reaction evidence="9 10">
        <text>a CDP-1,2-diacyl-sn-glycerol + sn-glycerol 3-phosphate = a 1,2-diacyl-sn-glycero-3-phospho-(1'-sn-glycero-3'-phosphate) + CMP + H(+)</text>
        <dbReference type="Rhea" id="RHEA:12593"/>
        <dbReference type="ChEBI" id="CHEBI:15378"/>
        <dbReference type="ChEBI" id="CHEBI:57597"/>
        <dbReference type="ChEBI" id="CHEBI:58332"/>
        <dbReference type="ChEBI" id="CHEBI:60110"/>
        <dbReference type="ChEBI" id="CHEBI:60377"/>
        <dbReference type="EC" id="2.7.8.5"/>
    </reaction>
</comment>
<organism evidence="12 13">
    <name type="scientific">Aplosporella prunicola CBS 121167</name>
    <dbReference type="NCBI Taxonomy" id="1176127"/>
    <lineage>
        <taxon>Eukaryota</taxon>
        <taxon>Fungi</taxon>
        <taxon>Dikarya</taxon>
        <taxon>Ascomycota</taxon>
        <taxon>Pezizomycotina</taxon>
        <taxon>Dothideomycetes</taxon>
        <taxon>Dothideomycetes incertae sedis</taxon>
        <taxon>Botryosphaeriales</taxon>
        <taxon>Aplosporellaceae</taxon>
        <taxon>Aplosporella</taxon>
    </lineage>
</organism>
<name>A0A6A6BI90_9PEZI</name>
<keyword evidence="4 10" id="KW-0808">Transferase</keyword>
<dbReference type="PANTHER" id="PTHR12586:SF1">
    <property type="entry name" value="CDP-DIACYLGLYCEROL--GLYCEROL-3-PHOSPHATE 3-PHOSPHATIDYLTRANSFERASE, MITOCHONDRIAL"/>
    <property type="match status" value="1"/>
</dbReference>
<keyword evidence="10" id="KW-0547">Nucleotide-binding</keyword>
<dbReference type="GO" id="GO:0005739">
    <property type="term" value="C:mitochondrion"/>
    <property type="evidence" value="ECO:0007669"/>
    <property type="project" value="UniProtKB-SubCell"/>
</dbReference>
<dbReference type="InterPro" id="IPR001736">
    <property type="entry name" value="PLipase_D/transphosphatidylase"/>
</dbReference>
<proteinExistence type="inferred from homology"/>
<sequence length="547" mass="59580">MFARSLARCARPRVSLPLRCRARRYSTSSSGPASAPAPPQSSASVLGSLTSELDRLSPRFEIEPSQIQILQDPSEFYETLKTKISNAKSRVYLSTLYIGKTEHELISVVRDALLRSPDLKVSFLTDALRGTREAPNPSCASLLAPLVAEFGPARVEVRMFHTPNLHGWRKRLIPRRINEGWGLQHMKLYGVDDELILSGANLSDDYFTNRQDRYHVFASRPIADYFHRVHSAICSLSFLVQPADSDPAGFTMHWPETNPAPSPLADRHAFKSAASTLLAPLMRAPASQTSTALSSSSSSSSSASTTTNTTLVYPLLQFTPILPPNADTSTELPALTTLLTHLAASPTPSTWTFTAGYFNMTPGVRKLLLRTRPAAGTVIAASPHANGFYASPGVSGMLPAAYTLLARRFLRARDRAGLHEAIELREWKRGIVNTPGGWSYHAKGIWVALADEPGQPGAPTDAHPPAPALTLLGSSNYTHRSYALDLEASALVVTTNPLLQQRLGREVKALAQHAAVVDRDTFAEPERRVGWKVRLAMGLVWLLGGAL</sequence>
<dbReference type="CDD" id="cd09137">
    <property type="entry name" value="PLDc_PGS1_euk_2"/>
    <property type="match status" value="1"/>
</dbReference>
<evidence type="ECO:0000256" key="6">
    <source>
        <dbReference type="ARBA" id="ARBA00023098"/>
    </source>
</evidence>
<dbReference type="OrthoDB" id="10250191at2759"/>
<evidence type="ECO:0000256" key="7">
    <source>
        <dbReference type="ARBA" id="ARBA00023209"/>
    </source>
</evidence>
<comment type="function">
    <text evidence="10">Functions in the biosynthesis of the anionic phospholipids phosphatidylglycerol and cardiolipin.</text>
</comment>
<keyword evidence="6 10" id="KW-0443">Lipid metabolism</keyword>
<feature type="domain" description="PLD phosphodiesterase" evidence="11">
    <location>
        <begin position="180"/>
        <end position="206"/>
    </location>
</feature>
<evidence type="ECO:0000256" key="8">
    <source>
        <dbReference type="ARBA" id="ARBA00023264"/>
    </source>
</evidence>
<evidence type="ECO:0000313" key="12">
    <source>
        <dbReference type="EMBL" id="KAF2143055.1"/>
    </source>
</evidence>
<reference evidence="12" key="1">
    <citation type="journal article" date="2020" name="Stud. Mycol.">
        <title>101 Dothideomycetes genomes: a test case for predicting lifestyles and emergence of pathogens.</title>
        <authorList>
            <person name="Haridas S."/>
            <person name="Albert R."/>
            <person name="Binder M."/>
            <person name="Bloem J."/>
            <person name="Labutti K."/>
            <person name="Salamov A."/>
            <person name="Andreopoulos B."/>
            <person name="Baker S."/>
            <person name="Barry K."/>
            <person name="Bills G."/>
            <person name="Bluhm B."/>
            <person name="Cannon C."/>
            <person name="Castanera R."/>
            <person name="Culley D."/>
            <person name="Daum C."/>
            <person name="Ezra D."/>
            <person name="Gonzalez J."/>
            <person name="Henrissat B."/>
            <person name="Kuo A."/>
            <person name="Liang C."/>
            <person name="Lipzen A."/>
            <person name="Lutzoni F."/>
            <person name="Magnuson J."/>
            <person name="Mondo S."/>
            <person name="Nolan M."/>
            <person name="Ohm R."/>
            <person name="Pangilinan J."/>
            <person name="Park H.-J."/>
            <person name="Ramirez L."/>
            <person name="Alfaro M."/>
            <person name="Sun H."/>
            <person name="Tritt A."/>
            <person name="Yoshinaga Y."/>
            <person name="Zwiers L.-H."/>
            <person name="Turgeon B."/>
            <person name="Goodwin S."/>
            <person name="Spatafora J."/>
            <person name="Crous P."/>
            <person name="Grigoriev I."/>
        </authorList>
    </citation>
    <scope>NUCLEOTIDE SEQUENCE</scope>
    <source>
        <strain evidence="12">CBS 121167</strain>
    </source>
</reference>
<evidence type="ECO:0000256" key="9">
    <source>
        <dbReference type="ARBA" id="ARBA00048586"/>
    </source>
</evidence>
<accession>A0A6A6BI90</accession>
<dbReference type="GO" id="GO:0008444">
    <property type="term" value="F:CDP-diacylglycerol-glycerol-3-phosphate 3-phosphatidyltransferase activity"/>
    <property type="evidence" value="ECO:0007669"/>
    <property type="project" value="UniProtKB-EC"/>
</dbReference>
<dbReference type="PROSITE" id="PS50035">
    <property type="entry name" value="PLD"/>
    <property type="match status" value="1"/>
</dbReference>
<dbReference type="GO" id="GO:0032049">
    <property type="term" value="P:cardiolipin biosynthetic process"/>
    <property type="evidence" value="ECO:0007669"/>
    <property type="project" value="InterPro"/>
</dbReference>
<protein>
    <recommendedName>
        <fullName evidence="10">CDP-diacylglycerol--glycerol-3-phosphate 3-phosphatidyltransferase</fullName>
        <ecNumber evidence="10">2.7.8.5</ecNumber>
    </recommendedName>
</protein>
<dbReference type="SMART" id="SM00155">
    <property type="entry name" value="PLDc"/>
    <property type="match status" value="2"/>
</dbReference>